<reference evidence="3" key="2">
    <citation type="submission" date="2019-01" db="EMBL/GenBank/DDBJ databases">
        <title>The complete mitochondrial genome and expression profile of mitochondrial protein-coding genes in bisexual and parthenogenetic Haemaphysalis longicornis.</title>
        <authorList>
            <person name="Wang T."/>
            <person name="Liu J."/>
            <person name="Yu Z."/>
        </authorList>
    </citation>
    <scope>NUCLEOTIDE SEQUENCE</scope>
</reference>
<accession>A0A343VVM5</accession>
<dbReference type="EMBL" id="MG450553">
    <property type="protein sequence ID" value="AVP75017.1"/>
    <property type="molecule type" value="Genomic_DNA"/>
</dbReference>
<sequence>MPQIFPMNWLLITILIMILLIMIMIMTFFMKSFKVNNLTNFKKINNLLFKW</sequence>
<name>A0A343VVM5_HAELO</name>
<dbReference type="AlphaFoldDB" id="A0A343VVM5"/>
<evidence type="ECO:0000313" key="3">
    <source>
        <dbReference type="EMBL" id="QDF58655.1"/>
    </source>
</evidence>
<keyword evidence="1" id="KW-0472">Membrane</keyword>
<geneLocation type="mitochondrion" evidence="2"/>
<dbReference type="EMBL" id="MT780294">
    <property type="protein sequence ID" value="QOI73931.1"/>
    <property type="molecule type" value="Genomic_DNA"/>
</dbReference>
<evidence type="ECO:0000256" key="1">
    <source>
        <dbReference type="SAM" id="Phobius"/>
    </source>
</evidence>
<proteinExistence type="predicted"/>
<evidence type="ECO:0000313" key="2">
    <source>
        <dbReference type="EMBL" id="AVP75017.1"/>
    </source>
</evidence>
<reference evidence="4" key="3">
    <citation type="journal article" date="2020" name="Mitochondrial DNA Part B Resour">
        <title>Complete mitogenome of the giant panda tick Haemaphysalis longicornis (Ixodida: Ixodidae) and its phylogenetic implications.</title>
        <authorList>
            <person name="Wang L."/>
            <person name="Zhou X."/>
            <person name="Deng L."/>
            <person name="Liu Y."/>
            <person name="Li Y."/>
            <person name="Chen Y."/>
            <person name="Huang S."/>
            <person name="Li G."/>
            <person name="Huang Y."/>
            <person name="Zhang H."/>
            <person name="Wang C."/>
            <person name="Li D."/>
            <person name="Xie Y."/>
        </authorList>
    </citation>
    <scope>NUCLEOTIDE SEQUENCE</scope>
    <source>
        <strain evidence="4">Hlsc</strain>
    </source>
</reference>
<feature type="transmembrane region" description="Helical" evidence="1">
    <location>
        <begin position="6"/>
        <end position="29"/>
    </location>
</feature>
<gene>
    <name evidence="2" type="primary">atp8</name>
    <name evidence="4" type="synonym">ATP8</name>
</gene>
<dbReference type="GeneID" id="36495053"/>
<protein>
    <submittedName>
        <fullName evidence="2">ATP synthase F0 subunit 8</fullName>
    </submittedName>
</protein>
<dbReference type="RefSeq" id="YP_009479057.1">
    <property type="nucleotide sequence ID" value="NC_037493.1"/>
</dbReference>
<reference evidence="2" key="1">
    <citation type="journal article" date="2017" name="Mitochondrial DNA Part B Resour">
        <title>The complete mitochondrial genome and phylogenetic analysis of Haemaphysalis longicornis Neumann (Acari: Ixodidae).</title>
        <authorList>
            <person name="Geng J."/>
            <person name="Zheng A."/>
            <person name="Zou Z."/>
            <person name="Zhang X."/>
        </authorList>
    </citation>
    <scope>NUCLEOTIDE SEQUENCE</scope>
</reference>
<organism evidence="2">
    <name type="scientific">Haemaphysalis longicornis</name>
    <name type="common">Bush tick</name>
    <dbReference type="NCBI Taxonomy" id="44386"/>
    <lineage>
        <taxon>Eukaryota</taxon>
        <taxon>Metazoa</taxon>
        <taxon>Ecdysozoa</taxon>
        <taxon>Arthropoda</taxon>
        <taxon>Chelicerata</taxon>
        <taxon>Arachnida</taxon>
        <taxon>Acari</taxon>
        <taxon>Parasitiformes</taxon>
        <taxon>Ixodida</taxon>
        <taxon>Ixodoidea</taxon>
        <taxon>Ixodidae</taxon>
        <taxon>Haemaphysalinae</taxon>
        <taxon>Haemaphysalis</taxon>
    </lineage>
</organism>
<dbReference type="EMBL" id="MK450606">
    <property type="protein sequence ID" value="QDF58655.1"/>
    <property type="molecule type" value="Genomic_DNA"/>
</dbReference>
<keyword evidence="1" id="KW-1133">Transmembrane helix</keyword>
<keyword evidence="2" id="KW-0496">Mitochondrion</keyword>
<evidence type="ECO:0000313" key="4">
    <source>
        <dbReference type="EMBL" id="QOI73931.1"/>
    </source>
</evidence>
<keyword evidence="1" id="KW-0812">Transmembrane</keyword>